<evidence type="ECO:0000256" key="1">
    <source>
        <dbReference type="ARBA" id="ARBA00023015"/>
    </source>
</evidence>
<keyword evidence="2" id="KW-0238">DNA-binding</keyword>
<dbReference type="PROSITE" id="PS50932">
    <property type="entry name" value="HTH_LACI_2"/>
    <property type="match status" value="1"/>
</dbReference>
<dbReference type="Gene3D" id="3.40.50.2300">
    <property type="match status" value="2"/>
</dbReference>
<proteinExistence type="predicted"/>
<dbReference type="PANTHER" id="PTHR30146:SF144">
    <property type="entry name" value="LACI-FAMILY TRANSCRIPTION REGULATOR"/>
    <property type="match status" value="1"/>
</dbReference>
<keyword evidence="1" id="KW-0805">Transcription regulation</keyword>
<dbReference type="Pfam" id="PF13407">
    <property type="entry name" value="Peripla_BP_4"/>
    <property type="match status" value="1"/>
</dbReference>
<dbReference type="CDD" id="cd06307">
    <property type="entry name" value="PBP1_sugar_binding"/>
    <property type="match status" value="1"/>
</dbReference>
<dbReference type="InterPro" id="IPR028082">
    <property type="entry name" value="Peripla_BP_I"/>
</dbReference>
<dbReference type="Pfam" id="PF00356">
    <property type="entry name" value="LacI"/>
    <property type="match status" value="1"/>
</dbReference>
<dbReference type="SMART" id="SM00354">
    <property type="entry name" value="HTH_LACI"/>
    <property type="match status" value="1"/>
</dbReference>
<evidence type="ECO:0000256" key="2">
    <source>
        <dbReference type="ARBA" id="ARBA00023125"/>
    </source>
</evidence>
<gene>
    <name evidence="5" type="ORF">ACFOY7_07945</name>
</gene>
<dbReference type="Gene3D" id="1.10.260.40">
    <property type="entry name" value="lambda repressor-like DNA-binding domains"/>
    <property type="match status" value="1"/>
</dbReference>
<dbReference type="SUPFAM" id="SSF47413">
    <property type="entry name" value="lambda repressor-like DNA-binding domains"/>
    <property type="match status" value="1"/>
</dbReference>
<evidence type="ECO:0000313" key="6">
    <source>
        <dbReference type="Proteomes" id="UP001595882"/>
    </source>
</evidence>
<organism evidence="5 6">
    <name type="scientific">Gracilibacillus xinjiangensis</name>
    <dbReference type="NCBI Taxonomy" id="1193282"/>
    <lineage>
        <taxon>Bacteria</taxon>
        <taxon>Bacillati</taxon>
        <taxon>Bacillota</taxon>
        <taxon>Bacilli</taxon>
        <taxon>Bacillales</taxon>
        <taxon>Bacillaceae</taxon>
        <taxon>Gracilibacillus</taxon>
    </lineage>
</organism>
<accession>A0ABV8WVM2</accession>
<evidence type="ECO:0000256" key="3">
    <source>
        <dbReference type="ARBA" id="ARBA00023163"/>
    </source>
</evidence>
<evidence type="ECO:0000259" key="4">
    <source>
        <dbReference type="PROSITE" id="PS50932"/>
    </source>
</evidence>
<dbReference type="PANTHER" id="PTHR30146">
    <property type="entry name" value="LACI-RELATED TRANSCRIPTIONAL REPRESSOR"/>
    <property type="match status" value="1"/>
</dbReference>
<keyword evidence="6" id="KW-1185">Reference proteome</keyword>
<dbReference type="SUPFAM" id="SSF53822">
    <property type="entry name" value="Periplasmic binding protein-like I"/>
    <property type="match status" value="1"/>
</dbReference>
<dbReference type="InterPro" id="IPR010982">
    <property type="entry name" value="Lambda_DNA-bd_dom_sf"/>
</dbReference>
<comment type="caution">
    <text evidence="5">The sequence shown here is derived from an EMBL/GenBank/DDBJ whole genome shotgun (WGS) entry which is preliminary data.</text>
</comment>
<dbReference type="CDD" id="cd01392">
    <property type="entry name" value="HTH_LacI"/>
    <property type="match status" value="1"/>
</dbReference>
<dbReference type="EMBL" id="JBHSDT010000004">
    <property type="protein sequence ID" value="MFC4403004.1"/>
    <property type="molecule type" value="Genomic_DNA"/>
</dbReference>
<name>A0ABV8WVM2_9BACI</name>
<sequence length="362" mass="41288">MMNAHHFNLISTWILRDMVKRMKVTAKTIAEQLNISPATVDRVLHNRGGVSPKTIKKVMEKAKELNYTPNKSASFLAKKKQVNVAFVFPEYPQYFWKEIEMGIKAALEDMQHYGFHIEILKPPHTIEKQMEVVQQIINSERYDGLVICPTDGIPLTNIIETGIKKEFPIFTFNNDSPTSKRISYVGANYDDAGRLAGELLVKFTGASKKFAVITDEQDTFQMKQKRRGFEAFSLENNTIDFVKLLRYDNQNAEESLARIKSNITDVDGVYVACGALAEISVIVKELGENRPILIGHDMSNSIYQYLQEDIVTATICQDPYYQGNLALRLAFNYLMLNKAPDREEHIVKLEIVTKGNAKYYLQ</sequence>
<evidence type="ECO:0000313" key="5">
    <source>
        <dbReference type="EMBL" id="MFC4403004.1"/>
    </source>
</evidence>
<protein>
    <submittedName>
        <fullName evidence="5">Substrate-binding domain-containing protein</fullName>
    </submittedName>
</protein>
<dbReference type="RefSeq" id="WP_390251132.1">
    <property type="nucleotide sequence ID" value="NZ_JBHSDT010000004.1"/>
</dbReference>
<feature type="domain" description="HTH lacI-type" evidence="4">
    <location>
        <begin position="24"/>
        <end position="78"/>
    </location>
</feature>
<dbReference type="Proteomes" id="UP001595882">
    <property type="component" value="Unassembled WGS sequence"/>
</dbReference>
<dbReference type="InterPro" id="IPR025997">
    <property type="entry name" value="SBP_2_dom"/>
</dbReference>
<dbReference type="InterPro" id="IPR000843">
    <property type="entry name" value="HTH_LacI"/>
</dbReference>
<reference evidence="6" key="1">
    <citation type="journal article" date="2019" name="Int. J. Syst. Evol. Microbiol.">
        <title>The Global Catalogue of Microorganisms (GCM) 10K type strain sequencing project: providing services to taxonomists for standard genome sequencing and annotation.</title>
        <authorList>
            <consortium name="The Broad Institute Genomics Platform"/>
            <consortium name="The Broad Institute Genome Sequencing Center for Infectious Disease"/>
            <person name="Wu L."/>
            <person name="Ma J."/>
        </authorList>
    </citation>
    <scope>NUCLEOTIDE SEQUENCE [LARGE SCALE GENOMIC DNA]</scope>
    <source>
        <strain evidence="6">CCUG 37865</strain>
    </source>
</reference>
<keyword evidence="3" id="KW-0804">Transcription</keyword>